<evidence type="ECO:0000259" key="9">
    <source>
        <dbReference type="PROSITE" id="PS50108"/>
    </source>
</evidence>
<accession>A0A433U7D2</accession>
<dbReference type="Pfam" id="PF00568">
    <property type="entry name" value="WH1"/>
    <property type="match status" value="1"/>
</dbReference>
<dbReference type="FunFam" id="3.90.810.10:FF:000003">
    <property type="entry name" value="Neural Wiskott-Aldrich syndrome protein-like"/>
    <property type="match status" value="1"/>
</dbReference>
<evidence type="ECO:0000313" key="12">
    <source>
        <dbReference type="Proteomes" id="UP000271974"/>
    </source>
</evidence>
<reference evidence="11 12" key="1">
    <citation type="submission" date="2019-01" db="EMBL/GenBank/DDBJ databases">
        <title>A draft genome assembly of the solar-powered sea slug Elysia chlorotica.</title>
        <authorList>
            <person name="Cai H."/>
            <person name="Li Q."/>
            <person name="Fang X."/>
            <person name="Li J."/>
            <person name="Curtis N.E."/>
            <person name="Altenburger A."/>
            <person name="Shibata T."/>
            <person name="Feng M."/>
            <person name="Maeda T."/>
            <person name="Schwartz J.A."/>
            <person name="Shigenobu S."/>
            <person name="Lundholm N."/>
            <person name="Nishiyama T."/>
            <person name="Yang H."/>
            <person name="Hasebe M."/>
            <person name="Li S."/>
            <person name="Pierce S.K."/>
            <person name="Wang J."/>
        </authorList>
    </citation>
    <scope>NUCLEOTIDE SEQUENCE [LARGE SCALE GENOMIC DNA]</scope>
    <source>
        <strain evidence="11">EC2010</strain>
        <tissue evidence="11">Whole organism of an adult</tissue>
    </source>
</reference>
<dbReference type="PROSITE" id="PS50229">
    <property type="entry name" value="WH1"/>
    <property type="match status" value="1"/>
</dbReference>
<dbReference type="InterPro" id="IPR011026">
    <property type="entry name" value="WAS_C"/>
</dbReference>
<keyword evidence="4" id="KW-0597">Phosphoprotein</keyword>
<keyword evidence="12" id="KW-1185">Reference proteome</keyword>
<dbReference type="AlphaFoldDB" id="A0A433U7D2"/>
<dbReference type="PANTHER" id="PTHR11202:SF36">
    <property type="entry name" value="ACTIN NUCLEATION-PROMOTING FACTOR WASL"/>
    <property type="match status" value="1"/>
</dbReference>
<feature type="region of interest" description="Disordered" evidence="8">
    <location>
        <begin position="283"/>
        <end position="302"/>
    </location>
</feature>
<dbReference type="SMART" id="SM00461">
    <property type="entry name" value="WH1"/>
    <property type="match status" value="1"/>
</dbReference>
<comment type="caution">
    <text evidence="11">The sequence shown here is derived from an EMBL/GenBank/DDBJ whole genome shotgun (WGS) entry which is preliminary data.</text>
</comment>
<evidence type="ECO:0008006" key="13">
    <source>
        <dbReference type="Google" id="ProtNLM"/>
    </source>
</evidence>
<sequence length="324" mass="36802">MSQRQRLTNVPSILLRDAENEALFQTIGRLCVTLATGVVQLYLADQADRNRWSKRCCGVVCFVKDSSKRSFYIRVYDIKKQQMIWEQELYNQFQYKFPRDYFHTFEGDTCQAGLNFASEDEALKFKNAVMKKLEERQARRLDKKRQTTVQRSRTNRPVNAPKTAASPRSPPAAELGSNISINSISSSSGNNKKDKKKDSKDNKKKLTKADIGTPSNFRHVSHVGWDPEKGFDMKDLEPDMQMLFQSVGITEDVDKETVDFIYDFVEKHGGIEAVKKDLGSVTANIQRPPPPPNSRSNNHLPHLLGEGAEQAEAPCWMLSGRGLR</sequence>
<feature type="region of interest" description="Disordered" evidence="8">
    <location>
        <begin position="136"/>
        <end position="213"/>
    </location>
</feature>
<name>A0A433U7D2_ELYCH</name>
<dbReference type="GO" id="GO:0007015">
    <property type="term" value="P:actin filament organization"/>
    <property type="evidence" value="ECO:0007669"/>
    <property type="project" value="InterPro"/>
</dbReference>
<evidence type="ECO:0000256" key="2">
    <source>
        <dbReference type="ARBA" id="ARBA00004245"/>
    </source>
</evidence>
<dbReference type="Gene3D" id="3.90.810.10">
    <property type="entry name" value="CRIB domain"/>
    <property type="match status" value="1"/>
</dbReference>
<feature type="domain" description="WH1" evidence="10">
    <location>
        <begin position="27"/>
        <end position="136"/>
    </location>
</feature>
<evidence type="ECO:0000313" key="11">
    <source>
        <dbReference type="EMBL" id="RUS89598.1"/>
    </source>
</evidence>
<keyword evidence="7" id="KW-0539">Nucleus</keyword>
<feature type="compositionally biased region" description="Polar residues" evidence="8">
    <location>
        <begin position="147"/>
        <end position="157"/>
    </location>
</feature>
<gene>
    <name evidence="11" type="ORF">EGW08_002616</name>
</gene>
<dbReference type="SUPFAM" id="SSF50729">
    <property type="entry name" value="PH domain-like"/>
    <property type="match status" value="1"/>
</dbReference>
<keyword evidence="5" id="KW-0677">Repeat</keyword>
<evidence type="ECO:0000256" key="1">
    <source>
        <dbReference type="ARBA" id="ARBA00004123"/>
    </source>
</evidence>
<dbReference type="SUPFAM" id="SSF47912">
    <property type="entry name" value="Wiscott-Aldrich syndrome protein, WASP, C-terminal domain"/>
    <property type="match status" value="1"/>
</dbReference>
<evidence type="ECO:0000256" key="6">
    <source>
        <dbReference type="ARBA" id="ARBA00023212"/>
    </source>
</evidence>
<dbReference type="SMART" id="SM00285">
    <property type="entry name" value="PBD"/>
    <property type="match status" value="1"/>
</dbReference>
<dbReference type="GO" id="GO:0005856">
    <property type="term" value="C:cytoskeleton"/>
    <property type="evidence" value="ECO:0007669"/>
    <property type="project" value="UniProtKB-SubCell"/>
</dbReference>
<protein>
    <recommendedName>
        <fullName evidence="13">WH1 domain-containing protein</fullName>
    </recommendedName>
</protein>
<dbReference type="Gene3D" id="2.30.29.30">
    <property type="entry name" value="Pleckstrin-homology domain (PH domain)/Phosphotyrosine-binding domain (PTB)"/>
    <property type="match status" value="1"/>
</dbReference>
<dbReference type="FunFam" id="2.30.29.30:FF:000130">
    <property type="entry name" value="neural Wiskott-Aldrich syndrome protein"/>
    <property type="match status" value="1"/>
</dbReference>
<dbReference type="CDD" id="cd00132">
    <property type="entry name" value="CRIB"/>
    <property type="match status" value="1"/>
</dbReference>
<dbReference type="EMBL" id="RQTK01000051">
    <property type="protein sequence ID" value="RUS89598.1"/>
    <property type="molecule type" value="Genomic_DNA"/>
</dbReference>
<feature type="domain" description="CRIB" evidence="9">
    <location>
        <begin position="211"/>
        <end position="224"/>
    </location>
</feature>
<dbReference type="InterPro" id="IPR011993">
    <property type="entry name" value="PH-like_dom_sf"/>
</dbReference>
<dbReference type="OrthoDB" id="8963340at2759"/>
<evidence type="ECO:0000256" key="5">
    <source>
        <dbReference type="ARBA" id="ARBA00022737"/>
    </source>
</evidence>
<keyword evidence="3" id="KW-0963">Cytoplasm</keyword>
<evidence type="ECO:0000256" key="7">
    <source>
        <dbReference type="ARBA" id="ARBA00023242"/>
    </source>
</evidence>
<dbReference type="Pfam" id="PF00786">
    <property type="entry name" value="PBD"/>
    <property type="match status" value="1"/>
</dbReference>
<dbReference type="STRING" id="188477.A0A433U7D2"/>
<evidence type="ECO:0000256" key="3">
    <source>
        <dbReference type="ARBA" id="ARBA00022490"/>
    </source>
</evidence>
<keyword evidence="6" id="KW-0206">Cytoskeleton</keyword>
<evidence type="ECO:0000256" key="4">
    <source>
        <dbReference type="ARBA" id="ARBA00022553"/>
    </source>
</evidence>
<dbReference type="InterPro" id="IPR036936">
    <property type="entry name" value="CRIB_dom_sf"/>
</dbReference>
<comment type="subcellular location">
    <subcellularLocation>
        <location evidence="2">Cytoplasm</location>
        <location evidence="2">Cytoskeleton</location>
    </subcellularLocation>
    <subcellularLocation>
        <location evidence="1">Nucleus</location>
    </subcellularLocation>
</comment>
<dbReference type="PANTHER" id="PTHR11202">
    <property type="entry name" value="SPROUTY-RELATED, EVH1 DOMAIN-CONTAINING PROTEIN FAMILY MEMBER"/>
    <property type="match status" value="1"/>
</dbReference>
<dbReference type="GO" id="GO:0005634">
    <property type="term" value="C:nucleus"/>
    <property type="evidence" value="ECO:0007669"/>
    <property type="project" value="UniProtKB-SubCell"/>
</dbReference>
<evidence type="ECO:0000259" key="10">
    <source>
        <dbReference type="PROSITE" id="PS50229"/>
    </source>
</evidence>
<dbReference type="InterPro" id="IPR033927">
    <property type="entry name" value="WASPfam_EVH1"/>
</dbReference>
<organism evidence="11 12">
    <name type="scientific">Elysia chlorotica</name>
    <name type="common">Eastern emerald elysia</name>
    <name type="synonym">Sea slug</name>
    <dbReference type="NCBI Taxonomy" id="188477"/>
    <lineage>
        <taxon>Eukaryota</taxon>
        <taxon>Metazoa</taxon>
        <taxon>Spiralia</taxon>
        <taxon>Lophotrochozoa</taxon>
        <taxon>Mollusca</taxon>
        <taxon>Gastropoda</taxon>
        <taxon>Heterobranchia</taxon>
        <taxon>Euthyneura</taxon>
        <taxon>Panpulmonata</taxon>
        <taxon>Sacoglossa</taxon>
        <taxon>Placobranchoidea</taxon>
        <taxon>Plakobranchidae</taxon>
        <taxon>Elysia</taxon>
    </lineage>
</organism>
<proteinExistence type="predicted"/>
<dbReference type="PROSITE" id="PS50108">
    <property type="entry name" value="CRIB"/>
    <property type="match status" value="1"/>
</dbReference>
<dbReference type="InterPro" id="IPR000697">
    <property type="entry name" value="WH1/EVH1_dom"/>
</dbReference>
<feature type="compositionally biased region" description="Low complexity" evidence="8">
    <location>
        <begin position="176"/>
        <end position="190"/>
    </location>
</feature>
<dbReference type="InterPro" id="IPR000095">
    <property type="entry name" value="CRIB_dom"/>
</dbReference>
<dbReference type="CDD" id="cd01205">
    <property type="entry name" value="EVH1_WASP-like"/>
    <property type="match status" value="1"/>
</dbReference>
<dbReference type="Proteomes" id="UP000271974">
    <property type="component" value="Unassembled WGS sequence"/>
</dbReference>
<evidence type="ECO:0000256" key="8">
    <source>
        <dbReference type="SAM" id="MobiDB-lite"/>
    </source>
</evidence>